<protein>
    <submittedName>
        <fullName evidence="1">Uncharacterized protein</fullName>
    </submittedName>
</protein>
<dbReference type="EMBL" id="AJWJ01000903">
    <property type="protein sequence ID" value="KAF2068623.1"/>
    <property type="molecule type" value="Genomic_DNA"/>
</dbReference>
<evidence type="ECO:0000313" key="2">
    <source>
        <dbReference type="Proteomes" id="UP000695562"/>
    </source>
</evidence>
<dbReference type="Proteomes" id="UP000695562">
    <property type="component" value="Unassembled WGS sequence"/>
</dbReference>
<feature type="non-terminal residue" evidence="1">
    <location>
        <position position="1"/>
    </location>
</feature>
<reference evidence="1" key="1">
    <citation type="submission" date="2020-01" db="EMBL/GenBank/DDBJ databases">
        <title>Development of genomics and gene disruption for Polysphondylium violaceum indicates a role for the polyketide synthase stlB in stalk morphogenesis.</title>
        <authorList>
            <person name="Narita B."/>
            <person name="Kawabe Y."/>
            <person name="Kin K."/>
            <person name="Saito T."/>
            <person name="Gibbs R."/>
            <person name="Kuspa A."/>
            <person name="Muzny D."/>
            <person name="Queller D."/>
            <person name="Richards S."/>
            <person name="Strassman J."/>
            <person name="Sucgang R."/>
            <person name="Worley K."/>
            <person name="Schaap P."/>
        </authorList>
    </citation>
    <scope>NUCLEOTIDE SEQUENCE</scope>
    <source>
        <strain evidence="1">QSvi11</strain>
    </source>
</reference>
<evidence type="ECO:0000313" key="1">
    <source>
        <dbReference type="EMBL" id="KAF2068623.1"/>
    </source>
</evidence>
<dbReference type="AlphaFoldDB" id="A0A8J4UUE7"/>
<sequence>FLLLHSIKASSLKLTRYIASIFRASQRTVSTQIIKLVCGLSDRILHRSILEVADLLPIDEVTSFFKNDINSHFYIKFLKTKVMPS</sequence>
<comment type="caution">
    <text evidence="1">The sequence shown here is derived from an EMBL/GenBank/DDBJ whole genome shotgun (WGS) entry which is preliminary data.</text>
</comment>
<organism evidence="1 2">
    <name type="scientific">Polysphondylium violaceum</name>
    <dbReference type="NCBI Taxonomy" id="133409"/>
    <lineage>
        <taxon>Eukaryota</taxon>
        <taxon>Amoebozoa</taxon>
        <taxon>Evosea</taxon>
        <taxon>Eumycetozoa</taxon>
        <taxon>Dictyostelia</taxon>
        <taxon>Dictyosteliales</taxon>
        <taxon>Dictyosteliaceae</taxon>
        <taxon>Polysphondylium</taxon>
    </lineage>
</organism>
<keyword evidence="2" id="KW-1185">Reference proteome</keyword>
<gene>
    <name evidence="1" type="ORF">CYY_010050</name>
</gene>
<proteinExistence type="predicted"/>
<accession>A0A8J4UUE7</accession>
<name>A0A8J4UUE7_9MYCE</name>